<accession>A0A814Q7U2</accession>
<dbReference type="EMBL" id="CAJNOC010008492">
    <property type="protein sequence ID" value="CAF1116559.1"/>
    <property type="molecule type" value="Genomic_DNA"/>
</dbReference>
<name>A0A814Q7U2_9BILA</name>
<evidence type="ECO:0000313" key="1">
    <source>
        <dbReference type="EMBL" id="CAF1116559.1"/>
    </source>
</evidence>
<gene>
    <name evidence="1" type="ORF">OXX778_LOCUS21859</name>
</gene>
<comment type="caution">
    <text evidence="1">The sequence shown here is derived from an EMBL/GenBank/DDBJ whole genome shotgun (WGS) entry which is preliminary data.</text>
</comment>
<organism evidence="1 2">
    <name type="scientific">Brachionus calyciflorus</name>
    <dbReference type="NCBI Taxonomy" id="104777"/>
    <lineage>
        <taxon>Eukaryota</taxon>
        <taxon>Metazoa</taxon>
        <taxon>Spiralia</taxon>
        <taxon>Gnathifera</taxon>
        <taxon>Rotifera</taxon>
        <taxon>Eurotatoria</taxon>
        <taxon>Monogononta</taxon>
        <taxon>Pseudotrocha</taxon>
        <taxon>Ploima</taxon>
        <taxon>Brachionidae</taxon>
        <taxon>Brachionus</taxon>
    </lineage>
</organism>
<proteinExistence type="predicted"/>
<feature type="non-terminal residue" evidence="1">
    <location>
        <position position="1"/>
    </location>
</feature>
<protein>
    <submittedName>
        <fullName evidence="1">Uncharacterized protein</fullName>
    </submittedName>
</protein>
<reference evidence="1" key="1">
    <citation type="submission" date="2021-02" db="EMBL/GenBank/DDBJ databases">
        <authorList>
            <person name="Nowell W R."/>
        </authorList>
    </citation>
    <scope>NUCLEOTIDE SEQUENCE</scope>
    <source>
        <strain evidence="1">Ploen Becks lab</strain>
    </source>
</reference>
<dbReference type="AlphaFoldDB" id="A0A814Q7U2"/>
<sequence length="140" mass="15505">SSCECREDLDLKCIAYVNSGSCFSFYKGKQCQCPNPTTEYWTGTDCVSKNLQSSFCTTSCECREDLGLTCIAYVNSGSCFGFYNGKQCQCPNPSTQYWTGTACVSKINNGFQCGSDCQCFSNKCVYDYHGTVTLHNRCVL</sequence>
<keyword evidence="2" id="KW-1185">Reference proteome</keyword>
<dbReference type="Proteomes" id="UP000663879">
    <property type="component" value="Unassembled WGS sequence"/>
</dbReference>
<evidence type="ECO:0000313" key="2">
    <source>
        <dbReference type="Proteomes" id="UP000663879"/>
    </source>
</evidence>